<evidence type="ECO:0000313" key="2">
    <source>
        <dbReference type="EnsemblMetazoa" id="ADIR014111-PA"/>
    </source>
</evidence>
<reference evidence="3" key="1">
    <citation type="submission" date="2013-03" db="EMBL/GenBank/DDBJ databases">
        <title>The Genome Sequence of Anopheles dirus WRAIR2.</title>
        <authorList>
            <consortium name="The Broad Institute Genomics Platform"/>
            <person name="Neafsey D.E."/>
            <person name="Walton C."/>
            <person name="Walker B."/>
            <person name="Young S.K."/>
            <person name="Zeng Q."/>
            <person name="Gargeya S."/>
            <person name="Fitzgerald M."/>
            <person name="Haas B."/>
            <person name="Abouelleil A."/>
            <person name="Allen A.W."/>
            <person name="Alvarado L."/>
            <person name="Arachchi H.M."/>
            <person name="Berlin A.M."/>
            <person name="Chapman S.B."/>
            <person name="Gainer-Dewar J."/>
            <person name="Goldberg J."/>
            <person name="Griggs A."/>
            <person name="Gujja S."/>
            <person name="Hansen M."/>
            <person name="Howarth C."/>
            <person name="Imamovic A."/>
            <person name="Ireland A."/>
            <person name="Larimer J."/>
            <person name="McCowan C."/>
            <person name="Murphy C."/>
            <person name="Pearson M."/>
            <person name="Poon T.W."/>
            <person name="Priest M."/>
            <person name="Roberts A."/>
            <person name="Saif S."/>
            <person name="Shea T."/>
            <person name="Sisk P."/>
            <person name="Sykes S."/>
            <person name="Wortman J."/>
            <person name="Nusbaum C."/>
            <person name="Birren B."/>
        </authorList>
    </citation>
    <scope>NUCLEOTIDE SEQUENCE [LARGE SCALE GENOMIC DNA]</scope>
    <source>
        <strain evidence="3">WRAIR2</strain>
    </source>
</reference>
<reference evidence="2" key="2">
    <citation type="submission" date="2020-05" db="UniProtKB">
        <authorList>
            <consortium name="EnsemblMetazoa"/>
        </authorList>
    </citation>
    <scope>IDENTIFICATION</scope>
    <source>
        <strain evidence="2">WRAIR2</strain>
    </source>
</reference>
<protein>
    <submittedName>
        <fullName evidence="2">Uncharacterized protein</fullName>
    </submittedName>
</protein>
<dbReference type="EnsemblMetazoa" id="ADIR014111-RA">
    <property type="protein sequence ID" value="ADIR014111-PA"/>
    <property type="gene ID" value="ADIR014111"/>
</dbReference>
<dbReference type="AlphaFoldDB" id="A0A182NW25"/>
<feature type="region of interest" description="Disordered" evidence="1">
    <location>
        <begin position="1"/>
        <end position="22"/>
    </location>
</feature>
<keyword evidence="3" id="KW-1185">Reference proteome</keyword>
<feature type="region of interest" description="Disordered" evidence="1">
    <location>
        <begin position="45"/>
        <end position="72"/>
    </location>
</feature>
<accession>A0A182NW25</accession>
<proteinExistence type="predicted"/>
<evidence type="ECO:0000256" key="1">
    <source>
        <dbReference type="SAM" id="MobiDB-lite"/>
    </source>
</evidence>
<organism evidence="2 3">
    <name type="scientific">Anopheles dirus</name>
    <dbReference type="NCBI Taxonomy" id="7168"/>
    <lineage>
        <taxon>Eukaryota</taxon>
        <taxon>Metazoa</taxon>
        <taxon>Ecdysozoa</taxon>
        <taxon>Arthropoda</taxon>
        <taxon>Hexapoda</taxon>
        <taxon>Insecta</taxon>
        <taxon>Pterygota</taxon>
        <taxon>Neoptera</taxon>
        <taxon>Endopterygota</taxon>
        <taxon>Diptera</taxon>
        <taxon>Nematocera</taxon>
        <taxon>Culicoidea</taxon>
        <taxon>Culicidae</taxon>
        <taxon>Anophelinae</taxon>
        <taxon>Anopheles</taxon>
    </lineage>
</organism>
<evidence type="ECO:0000313" key="3">
    <source>
        <dbReference type="Proteomes" id="UP000075884"/>
    </source>
</evidence>
<dbReference type="VEuPathDB" id="VectorBase:ADIR014111"/>
<name>A0A182NW25_9DIPT</name>
<dbReference type="Proteomes" id="UP000075884">
    <property type="component" value="Unassembled WGS sequence"/>
</dbReference>
<sequence>MQESRKTLQSARNATPRKQRRAPVLRMMQEGCCPGGHTMMERAEKAESRRQQWRPVILPTNFDFDPEHRDAV</sequence>